<feature type="non-terminal residue" evidence="2">
    <location>
        <position position="1"/>
    </location>
</feature>
<sequence>PYGIGSSSQPYQSFFSPDPNSVGSLSNVYDVLNPPYPYKSESESANWLGTANKINSEPSMHGEHGFNVAKAIPEWRYNIEDSQMYPLRIPDIIIPPSGTNPLAETDNSKQLQAGIEIELEGTNLKYPISRFWNGKSDGSLRGDSMEYILRSPVHRDKTKSRLLSLKTELEEYHSTLNPSDRCGVHIHIKCQDAIYYQVRQCIKTAVSANLESLDQPNALVFQP</sequence>
<protein>
    <recommendedName>
        <fullName evidence="3">Amidoligase enzyme</fullName>
    </recommendedName>
</protein>
<feature type="region of interest" description="Disordered" evidence="1">
    <location>
        <begin position="1"/>
        <end position="20"/>
    </location>
</feature>
<proteinExistence type="predicted"/>
<evidence type="ECO:0000313" key="2">
    <source>
        <dbReference type="EMBL" id="KKK75014.1"/>
    </source>
</evidence>
<name>A0A0F9A931_9ZZZZ</name>
<reference evidence="2" key="1">
    <citation type="journal article" date="2015" name="Nature">
        <title>Complex archaea that bridge the gap between prokaryotes and eukaryotes.</title>
        <authorList>
            <person name="Spang A."/>
            <person name="Saw J.H."/>
            <person name="Jorgensen S.L."/>
            <person name="Zaremba-Niedzwiedzka K."/>
            <person name="Martijn J."/>
            <person name="Lind A.E."/>
            <person name="van Eijk R."/>
            <person name="Schleper C."/>
            <person name="Guy L."/>
            <person name="Ettema T.J."/>
        </authorList>
    </citation>
    <scope>NUCLEOTIDE SEQUENCE</scope>
</reference>
<comment type="caution">
    <text evidence="2">The sequence shown here is derived from an EMBL/GenBank/DDBJ whole genome shotgun (WGS) entry which is preliminary data.</text>
</comment>
<dbReference type="AlphaFoldDB" id="A0A0F9A931"/>
<feature type="compositionally biased region" description="Low complexity" evidence="1">
    <location>
        <begin position="1"/>
        <end position="17"/>
    </location>
</feature>
<organism evidence="2">
    <name type="scientific">marine sediment metagenome</name>
    <dbReference type="NCBI Taxonomy" id="412755"/>
    <lineage>
        <taxon>unclassified sequences</taxon>
        <taxon>metagenomes</taxon>
        <taxon>ecological metagenomes</taxon>
    </lineage>
</organism>
<accession>A0A0F9A931</accession>
<dbReference type="EMBL" id="LAZR01056053">
    <property type="protein sequence ID" value="KKK75014.1"/>
    <property type="molecule type" value="Genomic_DNA"/>
</dbReference>
<gene>
    <name evidence="2" type="ORF">LCGC14_2877970</name>
</gene>
<evidence type="ECO:0008006" key="3">
    <source>
        <dbReference type="Google" id="ProtNLM"/>
    </source>
</evidence>
<evidence type="ECO:0000256" key="1">
    <source>
        <dbReference type="SAM" id="MobiDB-lite"/>
    </source>
</evidence>